<keyword evidence="1" id="KW-0472">Membrane</keyword>
<keyword evidence="1" id="KW-1133">Transmembrane helix</keyword>
<comment type="caution">
    <text evidence="2">The sequence shown here is derived from an EMBL/GenBank/DDBJ whole genome shotgun (WGS) entry which is preliminary data.</text>
</comment>
<evidence type="ECO:0000256" key="1">
    <source>
        <dbReference type="SAM" id="Phobius"/>
    </source>
</evidence>
<reference evidence="2" key="2">
    <citation type="journal article" date="2022" name="Microbiol. Resour. Announc.">
        <title>Metagenome Sequencing to Explore Phylogenomics of Terrestrial Cyanobacteria.</title>
        <authorList>
            <person name="Ward R.D."/>
            <person name="Stajich J.E."/>
            <person name="Johansen J.R."/>
            <person name="Huntemann M."/>
            <person name="Clum A."/>
            <person name="Foster B."/>
            <person name="Foster B."/>
            <person name="Roux S."/>
            <person name="Palaniappan K."/>
            <person name="Varghese N."/>
            <person name="Mukherjee S."/>
            <person name="Reddy T.B.K."/>
            <person name="Daum C."/>
            <person name="Copeland A."/>
            <person name="Chen I.A."/>
            <person name="Ivanova N.N."/>
            <person name="Kyrpides N.C."/>
            <person name="Shapiro N."/>
            <person name="Eloe-Fadrosh E.A."/>
            <person name="Pietrasiak N."/>
        </authorList>
    </citation>
    <scope>NUCLEOTIDE SEQUENCE</scope>
    <source>
        <strain evidence="2">GSE-TBD4-15B</strain>
    </source>
</reference>
<organism evidence="2 3">
    <name type="scientific">Pegethrix bostrychoides GSE-TBD4-15B</name>
    <dbReference type="NCBI Taxonomy" id="2839662"/>
    <lineage>
        <taxon>Bacteria</taxon>
        <taxon>Bacillati</taxon>
        <taxon>Cyanobacteriota</taxon>
        <taxon>Cyanophyceae</taxon>
        <taxon>Oculatellales</taxon>
        <taxon>Oculatellaceae</taxon>
        <taxon>Pegethrix</taxon>
    </lineage>
</organism>
<dbReference type="Proteomes" id="UP000707356">
    <property type="component" value="Unassembled WGS sequence"/>
</dbReference>
<evidence type="ECO:0000313" key="2">
    <source>
        <dbReference type="EMBL" id="MBW4465960.1"/>
    </source>
</evidence>
<dbReference type="AlphaFoldDB" id="A0A951U4T0"/>
<feature type="transmembrane region" description="Helical" evidence="1">
    <location>
        <begin position="77"/>
        <end position="99"/>
    </location>
</feature>
<protein>
    <submittedName>
        <fullName evidence="2">Uncharacterized protein</fullName>
    </submittedName>
</protein>
<proteinExistence type="predicted"/>
<accession>A0A951U4T0</accession>
<dbReference type="EMBL" id="JAHHHV010000064">
    <property type="protein sequence ID" value="MBW4465960.1"/>
    <property type="molecule type" value="Genomic_DNA"/>
</dbReference>
<name>A0A951U4T0_9CYAN</name>
<keyword evidence="1" id="KW-0812">Transmembrane</keyword>
<gene>
    <name evidence="2" type="ORF">KME07_11045</name>
</gene>
<evidence type="ECO:0000313" key="3">
    <source>
        <dbReference type="Proteomes" id="UP000707356"/>
    </source>
</evidence>
<sequence>MLFCRAVFLGANLPDTNLPGANCLANVPSGAKLRQTSRLLMIVAKIGADCAKPLQRLTETLLVKSSKLLASKAYSNLAPYLGTIETTYFLMIAYIRIGLVRRKILGILKPLCIP</sequence>
<reference evidence="2" key="1">
    <citation type="submission" date="2021-05" db="EMBL/GenBank/DDBJ databases">
        <authorList>
            <person name="Pietrasiak N."/>
            <person name="Ward R."/>
            <person name="Stajich J.E."/>
            <person name="Kurbessoian T."/>
        </authorList>
    </citation>
    <scope>NUCLEOTIDE SEQUENCE</scope>
    <source>
        <strain evidence="2">GSE-TBD4-15B</strain>
    </source>
</reference>